<proteinExistence type="predicted"/>
<dbReference type="InterPro" id="IPR025648">
    <property type="entry name" value="DUF4358"/>
</dbReference>
<reference evidence="2" key="1">
    <citation type="submission" date="2023-01" db="EMBL/GenBank/DDBJ databases">
        <title>Human gut microbiome strain richness.</title>
        <authorList>
            <person name="Chen-Liaw A."/>
        </authorList>
    </citation>
    <scope>NUCLEOTIDE SEQUENCE</scope>
    <source>
        <strain evidence="2">2225st1_A6_2225SCRN_200828</strain>
    </source>
</reference>
<evidence type="ECO:0000313" key="2">
    <source>
        <dbReference type="EMBL" id="MDB7906448.1"/>
    </source>
</evidence>
<gene>
    <name evidence="2" type="ORF">PND83_10720</name>
</gene>
<dbReference type="Proteomes" id="UP001211006">
    <property type="component" value="Unassembled WGS sequence"/>
</dbReference>
<name>A0AAW6C566_FLAPL</name>
<dbReference type="EMBL" id="JAQLWO010000010">
    <property type="protein sequence ID" value="MDB7906448.1"/>
    <property type="molecule type" value="Genomic_DNA"/>
</dbReference>
<dbReference type="AlphaFoldDB" id="A0AAW6C566"/>
<keyword evidence="1" id="KW-0732">Signal</keyword>
<evidence type="ECO:0000313" key="3">
    <source>
        <dbReference type="Proteomes" id="UP001211006"/>
    </source>
</evidence>
<protein>
    <submittedName>
        <fullName evidence="2">DUF4358 domain-containing protein</fullName>
    </submittedName>
</protein>
<dbReference type="RefSeq" id="WP_024724360.1">
    <property type="nucleotide sequence ID" value="NZ_BAABXT010000001.1"/>
</dbReference>
<feature type="signal peptide" evidence="1">
    <location>
        <begin position="1"/>
        <end position="27"/>
    </location>
</feature>
<feature type="chain" id="PRO_5044026163" evidence="1">
    <location>
        <begin position="28"/>
        <end position="170"/>
    </location>
</feature>
<dbReference type="PROSITE" id="PS51257">
    <property type="entry name" value="PROKAR_LIPOPROTEIN"/>
    <property type="match status" value="1"/>
</dbReference>
<organism evidence="2 3">
    <name type="scientific">Flavonifractor plautii</name>
    <name type="common">Fusobacterium plautii</name>
    <dbReference type="NCBI Taxonomy" id="292800"/>
    <lineage>
        <taxon>Bacteria</taxon>
        <taxon>Bacillati</taxon>
        <taxon>Bacillota</taxon>
        <taxon>Clostridia</taxon>
        <taxon>Eubacteriales</taxon>
        <taxon>Oscillospiraceae</taxon>
        <taxon>Flavonifractor</taxon>
    </lineage>
</organism>
<comment type="caution">
    <text evidence="2">The sequence shown here is derived from an EMBL/GenBank/DDBJ whole genome shotgun (WGS) entry which is preliminary data.</text>
</comment>
<dbReference type="Pfam" id="PF14270">
    <property type="entry name" value="DUF4358"/>
    <property type="match status" value="1"/>
</dbReference>
<evidence type="ECO:0000256" key="1">
    <source>
        <dbReference type="SAM" id="SignalP"/>
    </source>
</evidence>
<accession>A0AAW6C566</accession>
<sequence>MKLQRTLPLLLLLALLAGCGTSSQPSALTAEERTQLYQTAIESARDAEMNEAIGILTDTGDDMADVIFELLGVTAADMSAFALSVSPMNIKAYGIAAIYPAAGKSDAVLEGLNAFIDRQKQSFEQYLADQYEIASNARLETLEDGTILLVMCEDQDAVFDAIRDTIEGAA</sequence>